<dbReference type="EMBL" id="FNXB01000002">
    <property type="protein sequence ID" value="SEH46730.1"/>
    <property type="molecule type" value="Genomic_DNA"/>
</dbReference>
<keyword evidence="1" id="KW-0472">Membrane</keyword>
<evidence type="ECO:0000313" key="2">
    <source>
        <dbReference type="EMBL" id="SEH46730.1"/>
    </source>
</evidence>
<dbReference type="AlphaFoldDB" id="A0A1H8CD91"/>
<evidence type="ECO:0000313" key="4">
    <source>
        <dbReference type="Proteomes" id="UP000183063"/>
    </source>
</evidence>
<evidence type="ECO:0000313" key="3">
    <source>
        <dbReference type="EMBL" id="SEM93053.1"/>
    </source>
</evidence>
<keyword evidence="1" id="KW-0812">Transmembrane</keyword>
<keyword evidence="5" id="KW-1185">Reference proteome</keyword>
<name>A0A1H8CD91_9HYPH</name>
<gene>
    <name evidence="2" type="ORF">RTCCBAU85039_0553</name>
    <name evidence="3" type="ORF">SAMN05216228_1001105</name>
</gene>
<reference evidence="2" key="3">
    <citation type="submission" date="2016-10" db="EMBL/GenBank/DDBJ databases">
        <authorList>
            <person name="de Groot N.N."/>
        </authorList>
    </citation>
    <scope>NUCLEOTIDE SEQUENCE [LARGE SCALE GENOMIC DNA]</scope>
    <source>
        <strain evidence="2">CCBAU85039</strain>
    </source>
</reference>
<sequence length="110" mass="11813">MLRETFSMIGRNRAMDATVVIATIALGMFYALSSKTTSSGATTVMWSSLAMCVQGAVLYAGPFCEVGKRAGFGKTIPYFLRTATLLVGALAISLPVFMFLPSHEMCRQAC</sequence>
<feature type="transmembrane region" description="Helical" evidence="1">
    <location>
        <begin position="78"/>
        <end position="100"/>
    </location>
</feature>
<dbReference type="EMBL" id="FOCV01000001">
    <property type="protein sequence ID" value="SEM93053.1"/>
    <property type="molecule type" value="Genomic_DNA"/>
</dbReference>
<accession>A0A1H8CD91</accession>
<proteinExistence type="predicted"/>
<protein>
    <submittedName>
        <fullName evidence="2">Uncharacterized protein</fullName>
    </submittedName>
</protein>
<dbReference type="Proteomes" id="UP000198939">
    <property type="component" value="Unassembled WGS sequence"/>
</dbReference>
<feature type="transmembrane region" description="Helical" evidence="1">
    <location>
        <begin position="12"/>
        <end position="32"/>
    </location>
</feature>
<reference evidence="4" key="1">
    <citation type="submission" date="2016-10" db="EMBL/GenBank/DDBJ databases">
        <authorList>
            <person name="Wibberg D."/>
        </authorList>
    </citation>
    <scope>NUCLEOTIDE SEQUENCE [LARGE SCALE GENOMIC DNA]</scope>
</reference>
<evidence type="ECO:0000256" key="1">
    <source>
        <dbReference type="SAM" id="Phobius"/>
    </source>
</evidence>
<feature type="transmembrane region" description="Helical" evidence="1">
    <location>
        <begin position="44"/>
        <end position="66"/>
    </location>
</feature>
<dbReference type="STRING" id="501024.RTCCBAU85039_0553"/>
<dbReference type="Proteomes" id="UP000183063">
    <property type="component" value="Unassembled WGS sequence"/>
</dbReference>
<organism evidence="2 4">
    <name type="scientific">Rhizobium tibeticum</name>
    <dbReference type="NCBI Taxonomy" id="501024"/>
    <lineage>
        <taxon>Bacteria</taxon>
        <taxon>Pseudomonadati</taxon>
        <taxon>Pseudomonadota</taxon>
        <taxon>Alphaproteobacteria</taxon>
        <taxon>Hyphomicrobiales</taxon>
        <taxon>Rhizobiaceae</taxon>
        <taxon>Rhizobium/Agrobacterium group</taxon>
        <taxon>Rhizobium</taxon>
    </lineage>
</organism>
<keyword evidence="1" id="KW-1133">Transmembrane helix</keyword>
<reference evidence="3 5" key="2">
    <citation type="submission" date="2016-10" db="EMBL/GenBank/DDBJ databases">
        <authorList>
            <person name="Varghese N."/>
            <person name="Submissions S."/>
        </authorList>
    </citation>
    <scope>NUCLEOTIDE SEQUENCE [LARGE SCALE GENOMIC DNA]</scope>
    <source>
        <strain evidence="3 5">CGMCC 1.7071</strain>
    </source>
</reference>
<evidence type="ECO:0000313" key="5">
    <source>
        <dbReference type="Proteomes" id="UP000198939"/>
    </source>
</evidence>